<dbReference type="RefSeq" id="WP_218472802.1">
    <property type="nucleotide sequence ID" value="NZ_BAABJN010000009.1"/>
</dbReference>
<dbReference type="EMBL" id="CP078145">
    <property type="protein sequence ID" value="QXN91953.1"/>
    <property type="molecule type" value="Genomic_DNA"/>
</dbReference>
<evidence type="ECO:0000313" key="2">
    <source>
        <dbReference type="EMBL" id="QXN91953.1"/>
    </source>
</evidence>
<reference evidence="2 3" key="1">
    <citation type="submission" date="2021-07" db="EMBL/GenBank/DDBJ databases">
        <title>Whole Genome Sequence of Nocardia Iowensis.</title>
        <authorList>
            <person name="Lamm A."/>
            <person name="Collins-Fairclough A.M."/>
            <person name="Bunk B."/>
            <person name="Sproer C."/>
        </authorList>
    </citation>
    <scope>NUCLEOTIDE SEQUENCE [LARGE SCALE GENOMIC DNA]</scope>
    <source>
        <strain evidence="2 3">NRRL 5646</strain>
    </source>
</reference>
<name>A0ABX8RQP1_NOCIO</name>
<gene>
    <name evidence="2" type="ORF">KV110_01810</name>
</gene>
<feature type="compositionally biased region" description="Basic and acidic residues" evidence="1">
    <location>
        <begin position="8"/>
        <end position="30"/>
    </location>
</feature>
<feature type="region of interest" description="Disordered" evidence="1">
    <location>
        <begin position="1"/>
        <end position="46"/>
    </location>
</feature>
<proteinExistence type="predicted"/>
<protein>
    <submittedName>
        <fullName evidence="2">Uncharacterized protein</fullName>
    </submittedName>
</protein>
<accession>A0ABX8RQP1</accession>
<organism evidence="2 3">
    <name type="scientific">Nocardia iowensis</name>
    <dbReference type="NCBI Taxonomy" id="204891"/>
    <lineage>
        <taxon>Bacteria</taxon>
        <taxon>Bacillati</taxon>
        <taxon>Actinomycetota</taxon>
        <taxon>Actinomycetes</taxon>
        <taxon>Mycobacteriales</taxon>
        <taxon>Nocardiaceae</taxon>
        <taxon>Nocardia</taxon>
    </lineage>
</organism>
<keyword evidence="3" id="KW-1185">Reference proteome</keyword>
<dbReference type="Proteomes" id="UP000694257">
    <property type="component" value="Chromosome"/>
</dbReference>
<sequence length="46" mass="5174">MISADADDFTRWDREEERARGAPEGRSRADDAEEVAAQGRHLEPFG</sequence>
<evidence type="ECO:0000313" key="3">
    <source>
        <dbReference type="Proteomes" id="UP000694257"/>
    </source>
</evidence>
<evidence type="ECO:0000256" key="1">
    <source>
        <dbReference type="SAM" id="MobiDB-lite"/>
    </source>
</evidence>